<reference evidence="1 2" key="1">
    <citation type="journal article" date="2009" name="PLoS ONE">
        <title>Methylobacterium genome sequences: a reference blueprint to investigate microbial metabolism of C1 compounds from natural and industrial sources.</title>
        <authorList>
            <person name="Vuilleumier S."/>
            <person name="Chistoserdova L."/>
            <person name="Lee M.-C."/>
            <person name="Bringel F."/>
            <person name="Lajus A."/>
            <person name="Zhou Y."/>
            <person name="Gourion B."/>
            <person name="Barbe V."/>
            <person name="Chang J."/>
            <person name="Cruveiller S."/>
            <person name="Dossat C."/>
            <person name="Gillett W."/>
            <person name="Gruffaz C."/>
            <person name="Haugen E."/>
            <person name="Hourcade E."/>
            <person name="Levy R."/>
            <person name="Mangenot S."/>
            <person name="Muller E."/>
            <person name="Nadalig T."/>
            <person name="Pagni M."/>
            <person name="Penny C."/>
            <person name="Peyraud R."/>
            <person name="Robinson D.G."/>
            <person name="Roche D."/>
            <person name="Rouy Z."/>
            <person name="Saenampechek C."/>
            <person name="Salvignol G."/>
            <person name="Vallenet D."/>
            <person name="Wu Z."/>
            <person name="Marx C.J."/>
            <person name="Vorholt J.A."/>
            <person name="Olson M.V."/>
            <person name="Kaul R."/>
            <person name="Weissenbach J."/>
            <person name="Medigue C."/>
            <person name="Lidstrom M.E."/>
        </authorList>
    </citation>
    <scope>NUCLEOTIDE SEQUENCE [LARGE SCALE GENOMIC DNA]</scope>
    <source>
        <strain evidence="2">ATCC 14718 / DSM 1338 / JCM 2805 / NCIMB 9133 / AM1</strain>
    </source>
</reference>
<gene>
    <name evidence="1" type="ordered locus">MexAM1_META1p4075</name>
</gene>
<name>C5B1D0_METEA</name>
<dbReference type="AlphaFoldDB" id="C5B1D0"/>
<evidence type="ECO:0000313" key="1">
    <source>
        <dbReference type="EMBL" id="ACS41731.1"/>
    </source>
</evidence>
<evidence type="ECO:0000313" key="2">
    <source>
        <dbReference type="Proteomes" id="UP000009081"/>
    </source>
</evidence>
<dbReference type="RefSeq" id="WP_015857242.1">
    <property type="nucleotide sequence ID" value="NC_012808.1"/>
</dbReference>
<dbReference type="Proteomes" id="UP000009081">
    <property type="component" value="Chromosome"/>
</dbReference>
<keyword evidence="2" id="KW-1185">Reference proteome</keyword>
<dbReference type="eggNOG" id="ENOG503109E">
    <property type="taxonomic scope" value="Bacteria"/>
</dbReference>
<proteinExistence type="predicted"/>
<accession>C5B1D0</accession>
<dbReference type="EMBL" id="CP001510">
    <property type="protein sequence ID" value="ACS41731.1"/>
    <property type="molecule type" value="Genomic_DNA"/>
</dbReference>
<dbReference type="OrthoDB" id="8163711at2"/>
<dbReference type="HOGENOM" id="CLU_184433_0_0_5"/>
<protein>
    <submittedName>
        <fullName evidence="1">Uncharacterized protein</fullName>
    </submittedName>
</protein>
<organism evidence="1 2">
    <name type="scientific">Methylorubrum extorquens (strain ATCC 14718 / DSM 1338 / JCM 2805 / NCIMB 9133 / AM1)</name>
    <name type="common">Methylobacterium extorquens</name>
    <dbReference type="NCBI Taxonomy" id="272630"/>
    <lineage>
        <taxon>Bacteria</taxon>
        <taxon>Pseudomonadati</taxon>
        <taxon>Pseudomonadota</taxon>
        <taxon>Alphaproteobacteria</taxon>
        <taxon>Hyphomicrobiales</taxon>
        <taxon>Methylobacteriaceae</taxon>
        <taxon>Methylorubrum</taxon>
    </lineage>
</organism>
<dbReference type="KEGG" id="mea:Mex_1p4075"/>
<sequence>MKPKALLAAVRERHPEATRIEVVHTAFYALTESHGGSPEHDRDLHIFAITERGLDEDGPVKASKLRKIEWDRKAASAVQAAH</sequence>
<dbReference type="STRING" id="272630.MexAM1_META1p4075"/>